<dbReference type="GO" id="GO:0051301">
    <property type="term" value="P:cell division"/>
    <property type="evidence" value="ECO:0007669"/>
    <property type="project" value="UniProtKB-KW"/>
</dbReference>
<proteinExistence type="predicted"/>
<organism evidence="2 3">
    <name type="scientific">Helicobacter mustelae (strain ATCC 43772 / CCUG 25715 / CIP 103759 / LMG 18044 / NCTC 12198 / R85-136P)</name>
    <name type="common">Campylobacter mustelae</name>
    <dbReference type="NCBI Taxonomy" id="679897"/>
    <lineage>
        <taxon>Bacteria</taxon>
        <taxon>Pseudomonadati</taxon>
        <taxon>Campylobacterota</taxon>
        <taxon>Epsilonproteobacteria</taxon>
        <taxon>Campylobacterales</taxon>
        <taxon>Helicobacteraceae</taxon>
        <taxon>Helicobacter</taxon>
    </lineage>
</organism>
<dbReference type="InterPro" id="IPR004513">
    <property type="entry name" value="FtsX"/>
</dbReference>
<dbReference type="RefSeq" id="WP_013022740.1">
    <property type="nucleotide sequence ID" value="NC_013949.1"/>
</dbReference>
<feature type="transmembrane region" description="Helical" evidence="1">
    <location>
        <begin position="195"/>
        <end position="218"/>
    </location>
</feature>
<dbReference type="STRING" id="679897.HMU03870"/>
<keyword evidence="1" id="KW-0472">Membrane</keyword>
<feature type="transmembrane region" description="Helical" evidence="1">
    <location>
        <begin position="244"/>
        <end position="265"/>
    </location>
</feature>
<reference evidence="2 3" key="1">
    <citation type="journal article" date="2010" name="BMC Genomics">
        <title>Comparative genomics and proteomics of Helicobacter mustelae, an ulcerogenic and carcinogenic gastric pathogen.</title>
        <authorList>
            <person name="O'Toole P.W."/>
            <person name="Snelling W.J."/>
            <person name="Canchaya C."/>
            <person name="Forde B.M."/>
            <person name="Hardie K.R."/>
            <person name="Josenhans C."/>
            <person name="Graham R.L.J."/>
            <person name="McMullan G."/>
            <person name="Parkhill J."/>
            <person name="Belda E."/>
            <person name="Bentley S.D."/>
        </authorList>
    </citation>
    <scope>NUCLEOTIDE SEQUENCE [LARGE SCALE GENOMIC DNA]</scope>
    <source>
        <strain evidence="3">ATCC 43772 / LMG 18044 / NCTC 12198 / 12198</strain>
    </source>
</reference>
<dbReference type="KEGG" id="hms:HMU03870"/>
<keyword evidence="2" id="KW-0131">Cell cycle</keyword>
<dbReference type="AlphaFoldDB" id="D3UGM8"/>
<evidence type="ECO:0000313" key="3">
    <source>
        <dbReference type="Proteomes" id="UP000001522"/>
    </source>
</evidence>
<gene>
    <name evidence="2" type="ordered locus">HMU03870</name>
</gene>
<evidence type="ECO:0000256" key="1">
    <source>
        <dbReference type="SAM" id="Phobius"/>
    </source>
</evidence>
<keyword evidence="1" id="KW-0812">Transmembrane</keyword>
<keyword evidence="3" id="KW-1185">Reference proteome</keyword>
<protein>
    <submittedName>
        <fullName evidence="2">Putative cell division protein</fullName>
    </submittedName>
</protein>
<keyword evidence="2" id="KW-0132">Cell division</keyword>
<accession>D3UGM8</accession>
<keyword evidence="1" id="KW-1133">Transmembrane helix</keyword>
<dbReference type="GO" id="GO:0032153">
    <property type="term" value="C:cell division site"/>
    <property type="evidence" value="ECO:0007669"/>
    <property type="project" value="TreeGrafter"/>
</dbReference>
<dbReference type="Proteomes" id="UP000001522">
    <property type="component" value="Chromosome"/>
</dbReference>
<dbReference type="PANTHER" id="PTHR47755:SF1">
    <property type="entry name" value="CELL DIVISION PROTEIN FTSX"/>
    <property type="match status" value="1"/>
</dbReference>
<name>D3UGM8_HELM1</name>
<feature type="transmembrane region" description="Helical" evidence="1">
    <location>
        <begin position="141"/>
        <end position="163"/>
    </location>
</feature>
<sequence length="271" mass="31625">MNFLKRHLVLILPLVALLFSLQSILLINRAIQIKENKLNQSYSILIASKTQLTLGDARNIYPKIEGIKVLNIDFLLQRFKDFNDAQNLALIAQDLPYFYSLKLGSFPDQNTLEQMQKAFSKIPTISKIETFSKTHNQVYELLFFIKKLIYVFATLLALFSLSLMMRQVQIWRLEHQERMYIMELLGAQGWLKHKYLFQLAFFDSLIASCIIFLGSFYASLNPRVKEFLQILGIKENVFYLAQDFFYLTLLTIGISMLSVFFVIVLQKGYKQ</sequence>
<dbReference type="HOGENOM" id="CLU_089208_0_0_7"/>
<dbReference type="PANTHER" id="PTHR47755">
    <property type="entry name" value="CELL DIVISION PROTEIN FTSX"/>
    <property type="match status" value="1"/>
</dbReference>
<dbReference type="EMBL" id="FN555004">
    <property type="protein sequence ID" value="CBG39649.1"/>
    <property type="molecule type" value="Genomic_DNA"/>
</dbReference>
<dbReference type="GO" id="GO:0016020">
    <property type="term" value="C:membrane"/>
    <property type="evidence" value="ECO:0007669"/>
    <property type="project" value="InterPro"/>
</dbReference>
<dbReference type="eggNOG" id="COG2177">
    <property type="taxonomic scope" value="Bacteria"/>
</dbReference>
<evidence type="ECO:0000313" key="2">
    <source>
        <dbReference type="EMBL" id="CBG39649.1"/>
    </source>
</evidence>